<gene>
    <name evidence="1" type="ORF">A2Y62_03335</name>
</gene>
<sequence length="70" mass="7859">MGSKFLGKFLNPPFVLSDKWRGKKKMFLLAELLPIGLLCLMLLVNHAYGEESCSTYYCLQKTTINASGQT</sequence>
<dbReference type="Proteomes" id="UP000178943">
    <property type="component" value="Unassembled WGS sequence"/>
</dbReference>
<dbReference type="EMBL" id="MFGW01000147">
    <property type="protein sequence ID" value="OGF63834.1"/>
    <property type="molecule type" value="Genomic_DNA"/>
</dbReference>
<organism evidence="1 2">
    <name type="scientific">Candidatus Fischerbacteria bacterium RBG_13_37_8</name>
    <dbReference type="NCBI Taxonomy" id="1817863"/>
    <lineage>
        <taxon>Bacteria</taxon>
        <taxon>Candidatus Fischeribacteriota</taxon>
    </lineage>
</organism>
<reference evidence="1 2" key="1">
    <citation type="journal article" date="2016" name="Nat. Commun.">
        <title>Thousands of microbial genomes shed light on interconnected biogeochemical processes in an aquifer system.</title>
        <authorList>
            <person name="Anantharaman K."/>
            <person name="Brown C.T."/>
            <person name="Hug L.A."/>
            <person name="Sharon I."/>
            <person name="Castelle C.J."/>
            <person name="Probst A.J."/>
            <person name="Thomas B.C."/>
            <person name="Singh A."/>
            <person name="Wilkins M.J."/>
            <person name="Karaoz U."/>
            <person name="Brodie E.L."/>
            <person name="Williams K.H."/>
            <person name="Hubbard S.S."/>
            <person name="Banfield J.F."/>
        </authorList>
    </citation>
    <scope>NUCLEOTIDE SEQUENCE [LARGE SCALE GENOMIC DNA]</scope>
</reference>
<dbReference type="AlphaFoldDB" id="A0A1F5VKB1"/>
<accession>A0A1F5VKB1</accession>
<evidence type="ECO:0000313" key="1">
    <source>
        <dbReference type="EMBL" id="OGF63834.1"/>
    </source>
</evidence>
<protein>
    <submittedName>
        <fullName evidence="1">Uncharacterized protein</fullName>
    </submittedName>
</protein>
<proteinExistence type="predicted"/>
<evidence type="ECO:0000313" key="2">
    <source>
        <dbReference type="Proteomes" id="UP000178943"/>
    </source>
</evidence>
<comment type="caution">
    <text evidence="1">The sequence shown here is derived from an EMBL/GenBank/DDBJ whole genome shotgun (WGS) entry which is preliminary data.</text>
</comment>
<name>A0A1F5VKB1_9BACT</name>